<dbReference type="GO" id="GO:0005351">
    <property type="term" value="F:carbohydrate:proton symporter activity"/>
    <property type="evidence" value="ECO:0007669"/>
    <property type="project" value="TreeGrafter"/>
</dbReference>
<feature type="region of interest" description="Disordered" evidence="8">
    <location>
        <begin position="598"/>
        <end position="675"/>
    </location>
</feature>
<keyword evidence="12" id="KW-1185">Reference proteome</keyword>
<evidence type="ECO:0000256" key="1">
    <source>
        <dbReference type="ARBA" id="ARBA00004141"/>
    </source>
</evidence>
<dbReference type="STRING" id="698492.A0A0E9ND27"/>
<dbReference type="PROSITE" id="PS00217">
    <property type="entry name" value="SUGAR_TRANSPORT_2"/>
    <property type="match status" value="1"/>
</dbReference>
<evidence type="ECO:0000256" key="3">
    <source>
        <dbReference type="ARBA" id="ARBA00022448"/>
    </source>
</evidence>
<feature type="transmembrane region" description="Helical" evidence="9">
    <location>
        <begin position="221"/>
        <end position="241"/>
    </location>
</feature>
<keyword evidence="7 9" id="KW-0472">Membrane</keyword>
<evidence type="ECO:0000256" key="7">
    <source>
        <dbReference type="ARBA" id="ARBA00023136"/>
    </source>
</evidence>
<comment type="caution">
    <text evidence="11">The sequence shown here is derived from an EMBL/GenBank/DDBJ whole genome shotgun (WGS) entry which is preliminary data.</text>
</comment>
<dbReference type="EMBL" id="BACD03000010">
    <property type="protein sequence ID" value="GAO47744.1"/>
    <property type="molecule type" value="Genomic_DNA"/>
</dbReference>
<reference evidence="11 12" key="1">
    <citation type="journal article" date="2011" name="J. Gen. Appl. Microbiol.">
        <title>Draft genome sequencing of the enigmatic yeast Saitoella complicata.</title>
        <authorList>
            <person name="Nishida H."/>
            <person name="Hamamoto M."/>
            <person name="Sugiyama J."/>
        </authorList>
    </citation>
    <scope>NUCLEOTIDE SEQUENCE [LARGE SCALE GENOMIC DNA]</scope>
    <source>
        <strain evidence="11 12">NRRL Y-17804</strain>
    </source>
</reference>
<feature type="compositionally biased region" description="Basic and acidic residues" evidence="8">
    <location>
        <begin position="625"/>
        <end position="635"/>
    </location>
</feature>
<feature type="transmembrane region" description="Helical" evidence="9">
    <location>
        <begin position="262"/>
        <end position="279"/>
    </location>
</feature>
<feature type="transmembrane region" description="Helical" evidence="9">
    <location>
        <begin position="171"/>
        <end position="191"/>
    </location>
</feature>
<evidence type="ECO:0000313" key="11">
    <source>
        <dbReference type="EMBL" id="GAO47744.1"/>
    </source>
</evidence>
<proteinExistence type="inferred from homology"/>
<dbReference type="GO" id="GO:0005886">
    <property type="term" value="C:plasma membrane"/>
    <property type="evidence" value="ECO:0007669"/>
    <property type="project" value="TreeGrafter"/>
</dbReference>
<evidence type="ECO:0000256" key="5">
    <source>
        <dbReference type="ARBA" id="ARBA00022692"/>
    </source>
</evidence>
<dbReference type="PRINTS" id="PR00171">
    <property type="entry name" value="SUGRTRNSPORT"/>
</dbReference>
<dbReference type="Pfam" id="PF00083">
    <property type="entry name" value="Sugar_tr"/>
    <property type="match status" value="1"/>
</dbReference>
<dbReference type="NCBIfam" id="TIGR00879">
    <property type="entry name" value="SP"/>
    <property type="match status" value="1"/>
</dbReference>
<dbReference type="PROSITE" id="PS00216">
    <property type="entry name" value="SUGAR_TRANSPORT_1"/>
    <property type="match status" value="1"/>
</dbReference>
<feature type="transmembrane region" description="Helical" evidence="9">
    <location>
        <begin position="378"/>
        <end position="398"/>
    </location>
</feature>
<reference evidence="11 12" key="2">
    <citation type="journal article" date="2014" name="J. Gen. Appl. Microbiol.">
        <title>The early diverging ascomycetous budding yeast Saitoella complicata has three histone deacetylases belonging to the Clr6, Hos2, and Rpd3 lineages.</title>
        <authorList>
            <person name="Nishida H."/>
            <person name="Matsumoto T."/>
            <person name="Kondo S."/>
            <person name="Hamamoto M."/>
            <person name="Yoshikawa H."/>
        </authorList>
    </citation>
    <scope>NUCLEOTIDE SEQUENCE [LARGE SCALE GENOMIC DNA]</scope>
    <source>
        <strain evidence="11 12">NRRL Y-17804</strain>
    </source>
</reference>
<dbReference type="SUPFAM" id="SSF103473">
    <property type="entry name" value="MFS general substrate transporter"/>
    <property type="match status" value="1"/>
</dbReference>
<dbReference type="PROSITE" id="PS50850">
    <property type="entry name" value="MFS"/>
    <property type="match status" value="1"/>
</dbReference>
<dbReference type="PANTHER" id="PTHR48022:SF75">
    <property type="entry name" value="GALACTOSE TRANSPORTER-RELATED"/>
    <property type="match status" value="1"/>
</dbReference>
<evidence type="ECO:0000259" key="10">
    <source>
        <dbReference type="PROSITE" id="PS50850"/>
    </source>
</evidence>
<keyword evidence="5 9" id="KW-0812">Transmembrane</keyword>
<dbReference type="Gene3D" id="1.20.1250.20">
    <property type="entry name" value="MFS general substrate transporter like domains"/>
    <property type="match status" value="1"/>
</dbReference>
<feature type="compositionally biased region" description="Basic and acidic residues" evidence="8">
    <location>
        <begin position="598"/>
        <end position="614"/>
    </location>
</feature>
<feature type="transmembrane region" description="Helical" evidence="9">
    <location>
        <begin position="441"/>
        <end position="460"/>
    </location>
</feature>
<dbReference type="InterPro" id="IPR036259">
    <property type="entry name" value="MFS_trans_sf"/>
</dbReference>
<dbReference type="Proteomes" id="UP000033140">
    <property type="component" value="Unassembled WGS sequence"/>
</dbReference>
<keyword evidence="4" id="KW-0762">Sugar transport</keyword>
<reference evidence="11 12" key="3">
    <citation type="journal article" date="2015" name="Genome Announc.">
        <title>Draft Genome Sequence of the Archiascomycetous Yeast Saitoella complicata.</title>
        <authorList>
            <person name="Yamauchi K."/>
            <person name="Kondo S."/>
            <person name="Hamamoto M."/>
            <person name="Takahashi Y."/>
            <person name="Ogura Y."/>
            <person name="Hayashi T."/>
            <person name="Nishida H."/>
        </authorList>
    </citation>
    <scope>NUCLEOTIDE SEQUENCE [LARGE SCALE GENOMIC DNA]</scope>
    <source>
        <strain evidence="11 12">NRRL Y-17804</strain>
    </source>
</reference>
<feature type="transmembrane region" description="Helical" evidence="9">
    <location>
        <begin position="116"/>
        <end position="141"/>
    </location>
</feature>
<dbReference type="InterPro" id="IPR050360">
    <property type="entry name" value="MFS_Sugar_Transporters"/>
</dbReference>
<feature type="transmembrane region" description="Helical" evidence="9">
    <location>
        <begin position="291"/>
        <end position="310"/>
    </location>
</feature>
<feature type="transmembrane region" description="Helical" evidence="9">
    <location>
        <begin position="198"/>
        <end position="215"/>
    </location>
</feature>
<feature type="transmembrane region" description="Helical" evidence="9">
    <location>
        <begin position="547"/>
        <end position="566"/>
    </location>
</feature>
<comment type="similarity">
    <text evidence="2">Belongs to the major facilitator superfamily. Sugar transporter (TC 2.A.1.1) family.</text>
</comment>
<dbReference type="InterPro" id="IPR005829">
    <property type="entry name" value="Sugar_transporter_CS"/>
</dbReference>
<keyword evidence="6 9" id="KW-1133">Transmembrane helix</keyword>
<dbReference type="PANTHER" id="PTHR48022">
    <property type="entry name" value="PLASTIDIC GLUCOSE TRANSPORTER 4"/>
    <property type="match status" value="1"/>
</dbReference>
<feature type="transmembrane region" description="Helical" evidence="9">
    <location>
        <begin position="413"/>
        <end position="434"/>
    </location>
</feature>
<feature type="domain" description="Major facilitator superfamily (MFS) profile" evidence="10">
    <location>
        <begin position="119"/>
        <end position="570"/>
    </location>
</feature>
<organism evidence="11 12">
    <name type="scientific">Saitoella complicata (strain BCRC 22490 / CBS 7301 / JCM 7358 / NBRC 10748 / NRRL Y-17804)</name>
    <dbReference type="NCBI Taxonomy" id="698492"/>
    <lineage>
        <taxon>Eukaryota</taxon>
        <taxon>Fungi</taxon>
        <taxon>Dikarya</taxon>
        <taxon>Ascomycota</taxon>
        <taxon>Taphrinomycotina</taxon>
        <taxon>Taphrinomycotina incertae sedis</taxon>
        <taxon>Saitoella</taxon>
    </lineage>
</organism>
<evidence type="ECO:0000256" key="4">
    <source>
        <dbReference type="ARBA" id="ARBA00022597"/>
    </source>
</evidence>
<evidence type="ECO:0000313" key="12">
    <source>
        <dbReference type="Proteomes" id="UP000033140"/>
    </source>
</evidence>
<keyword evidence="3" id="KW-0813">Transport</keyword>
<dbReference type="CDD" id="cd17356">
    <property type="entry name" value="MFS_HXT"/>
    <property type="match status" value="1"/>
</dbReference>
<dbReference type="OMA" id="EMFQAPR"/>
<evidence type="ECO:0000256" key="6">
    <source>
        <dbReference type="ARBA" id="ARBA00022989"/>
    </source>
</evidence>
<evidence type="ECO:0000256" key="8">
    <source>
        <dbReference type="SAM" id="MobiDB-lite"/>
    </source>
</evidence>
<dbReference type="InterPro" id="IPR020846">
    <property type="entry name" value="MFS_dom"/>
</dbReference>
<gene>
    <name evidence="11" type="ORF">G7K_1943-t1</name>
</gene>
<accession>A0A0E9ND27</accession>
<feature type="transmembrane region" description="Helical" evidence="9">
    <location>
        <begin position="480"/>
        <end position="505"/>
    </location>
</feature>
<dbReference type="AlphaFoldDB" id="A0A0E9ND27"/>
<dbReference type="FunFam" id="1.20.1250.20:FF:000044">
    <property type="entry name" value="Hexose transporter Hxt3p"/>
    <property type="match status" value="1"/>
</dbReference>
<protein>
    <recommendedName>
        <fullName evidence="10">Major facilitator superfamily (MFS) profile domain-containing protein</fullName>
    </recommendedName>
</protein>
<evidence type="ECO:0000256" key="9">
    <source>
        <dbReference type="SAM" id="Phobius"/>
    </source>
</evidence>
<comment type="subcellular location">
    <subcellularLocation>
        <location evidence="1">Membrane</location>
        <topology evidence="1">Multi-pass membrane protein</topology>
    </subcellularLocation>
</comment>
<dbReference type="InterPro" id="IPR003663">
    <property type="entry name" value="Sugar/inositol_transpt"/>
</dbReference>
<sequence>MHATRQTAGALNYSGPCRNTFGSKCPETPSQPSFCHRRLLLSKKCSSGIDGDARDTSAAAGARRVSINKSSIIPLCLFLPHPHRQRRLVLRQQAAPQQQSIKMTAADHGKQQNNSIVIFLIFASMSGWMFGADTGTIAGLINMDNYLQHFGDIRDAATGVVTGMSNVRQGLVVGMVNIGTLIGCLLSSPIADGYGKKISVMFWCVVYLIGIVLQISATNSWVHVMVARIITGLGIGALSVVTPSYQSETAPKSVRGTVVTTYQLFVTLGIFVGYCINYGTESRQDTGSWRIPIGINFLWGIILGVGMLFLPESPRYLLKAGREKDCRRVLAKMRGTNEDDENVEADYQEIARNLEKEMAGGTASWAEVFGKRVRYRTFLGMAVMSFQQLCGANYFFYYGTSIFTGIQVVDSPFVAQIILGVVNFVCTFGGLYVLERFGRRTPLIIGALWMFVCFLIFSSVGNYKLYGGPNETDPNKSAGIAMIVFACFYILGFATTWAPAAYVIVGESYPLRVRSKCAGLATACNFGWNFLISFFTPFITGAIGFKYGYVFAACCFASAVIIFFFAKETKGLSLEQIDVLYASDIKPWQSVGFLPEHGFDTDGNDDKASDKDETAAEMDTYQDPYPKHGHEDPKAQKAKKVNRAKYGLAPRSQHVENRSGEGGSGSRPNADVDSV</sequence>
<dbReference type="InterPro" id="IPR005828">
    <property type="entry name" value="MFS_sugar_transport-like"/>
</dbReference>
<evidence type="ECO:0000256" key="2">
    <source>
        <dbReference type="ARBA" id="ARBA00010992"/>
    </source>
</evidence>
<name>A0A0E9ND27_SAICN</name>